<comment type="subunit">
    <text evidence="1">Homodimer; disulfide-linked.</text>
</comment>
<sequence>MGGGLTRFGMALVKEMNRLGMLVDVSHISERGFWDVLEISEHPVIASHSNCKTLCRHSRNLSNEQLKALAANGGVVGITFVPGFITVDGWKKMPPLVQLLNHIVYAIDIAGIDYVGIGSDFDGGGDLLKDASEFIKIAEGLSERGYSDDDIRKVLGENHLRVFEQRADNTLALFWSGGFRKGARDRLPNLIHTDAFHADIVFALIRELLTGTTGYGVADGLMQCSERLKSDVIAGTE</sequence>
<comment type="similarity">
    <text evidence="1">Belongs to the metallo-dependent hydrolases superfamily. Peptidase M19 family.</text>
</comment>
<dbReference type="Gene3D" id="3.20.20.140">
    <property type="entry name" value="Metal-dependent hydrolases"/>
    <property type="match status" value="1"/>
</dbReference>
<dbReference type="AlphaFoldDB" id="A0AA35RK37"/>
<dbReference type="GO" id="GO:0046872">
    <property type="term" value="F:metal ion binding"/>
    <property type="evidence" value="ECO:0007669"/>
    <property type="project" value="UniProtKB-UniRule"/>
</dbReference>
<keyword evidence="1" id="KW-0336">GPI-anchor</keyword>
<organism evidence="2 3">
    <name type="scientific">Geodia barretti</name>
    <name type="common">Barrett's horny sponge</name>
    <dbReference type="NCBI Taxonomy" id="519541"/>
    <lineage>
        <taxon>Eukaryota</taxon>
        <taxon>Metazoa</taxon>
        <taxon>Porifera</taxon>
        <taxon>Demospongiae</taxon>
        <taxon>Heteroscleromorpha</taxon>
        <taxon>Tetractinellida</taxon>
        <taxon>Astrophorina</taxon>
        <taxon>Geodiidae</taxon>
        <taxon>Geodia</taxon>
    </lineage>
</organism>
<dbReference type="Pfam" id="PF01244">
    <property type="entry name" value="Peptidase_M19"/>
    <property type="match status" value="1"/>
</dbReference>
<keyword evidence="1" id="KW-0449">Lipoprotein</keyword>
<keyword evidence="3" id="KW-1185">Reference proteome</keyword>
<comment type="cofactor">
    <cofactor evidence="1">
        <name>Zn(2+)</name>
        <dbReference type="ChEBI" id="CHEBI:29105"/>
    </cofactor>
</comment>
<dbReference type="InterPro" id="IPR032466">
    <property type="entry name" value="Metal_Hydrolase"/>
</dbReference>
<keyword evidence="1" id="KW-1015">Disulfide bond</keyword>
<proteinExistence type="inferred from homology"/>
<dbReference type="SUPFAM" id="SSF51556">
    <property type="entry name" value="Metallo-dependent hydrolases"/>
    <property type="match status" value="1"/>
</dbReference>
<evidence type="ECO:0000313" key="2">
    <source>
        <dbReference type="EMBL" id="CAI8012198.1"/>
    </source>
</evidence>
<comment type="catalytic activity">
    <reaction evidence="1">
        <text>an L-aminoacyl-L-amino acid + H2O = 2 an L-alpha-amino acid</text>
        <dbReference type="Rhea" id="RHEA:48940"/>
        <dbReference type="ChEBI" id="CHEBI:15377"/>
        <dbReference type="ChEBI" id="CHEBI:59869"/>
        <dbReference type="ChEBI" id="CHEBI:77460"/>
        <dbReference type="EC" id="3.4.13.19"/>
    </reaction>
</comment>
<dbReference type="Proteomes" id="UP001174909">
    <property type="component" value="Unassembled WGS sequence"/>
</dbReference>
<dbReference type="PROSITE" id="PS51365">
    <property type="entry name" value="RENAL_DIPEPTIDASE_2"/>
    <property type="match status" value="1"/>
</dbReference>
<accession>A0AA35RK37</accession>
<comment type="caution">
    <text evidence="2">The sequence shown here is derived from an EMBL/GenBank/DDBJ whole genome shotgun (WGS) entry which is preliminary data.</text>
</comment>
<keyword evidence="1" id="KW-0472">Membrane</keyword>
<keyword evidence="1" id="KW-0378">Hydrolase</keyword>
<keyword evidence="1" id="KW-0479">Metal-binding</keyword>
<evidence type="ECO:0000313" key="3">
    <source>
        <dbReference type="Proteomes" id="UP001174909"/>
    </source>
</evidence>
<gene>
    <name evidence="2" type="ORF">GBAR_LOCUS7830</name>
</gene>
<dbReference type="EC" id="3.4.13.19" evidence="1"/>
<dbReference type="GO" id="GO:0006508">
    <property type="term" value="P:proteolysis"/>
    <property type="evidence" value="ECO:0007669"/>
    <property type="project" value="UniProtKB-KW"/>
</dbReference>
<dbReference type="GO" id="GO:0098552">
    <property type="term" value="C:side of membrane"/>
    <property type="evidence" value="ECO:0007669"/>
    <property type="project" value="UniProtKB-KW"/>
</dbReference>
<name>A0AA35RK37_GEOBA</name>
<keyword evidence="1" id="KW-0325">Glycoprotein</keyword>
<keyword evidence="1" id="KW-0645">Protease</keyword>
<keyword evidence="1" id="KW-0862">Zinc</keyword>
<protein>
    <recommendedName>
        <fullName evidence="1">Dipeptidase</fullName>
        <ecNumber evidence="1">3.4.13.19</ecNumber>
    </recommendedName>
</protein>
<dbReference type="InterPro" id="IPR008257">
    <property type="entry name" value="Pept_M19"/>
</dbReference>
<keyword evidence="1" id="KW-0224">Dipeptidase</keyword>
<dbReference type="GO" id="GO:0070573">
    <property type="term" value="F:metallodipeptidase activity"/>
    <property type="evidence" value="ECO:0007669"/>
    <property type="project" value="InterPro"/>
</dbReference>
<keyword evidence="1" id="KW-0482">Metalloprotease</keyword>
<dbReference type="PANTHER" id="PTHR10443:SF12">
    <property type="entry name" value="DIPEPTIDASE"/>
    <property type="match status" value="1"/>
</dbReference>
<reference evidence="2" key="1">
    <citation type="submission" date="2023-03" db="EMBL/GenBank/DDBJ databases">
        <authorList>
            <person name="Steffen K."/>
            <person name="Cardenas P."/>
        </authorList>
    </citation>
    <scope>NUCLEOTIDE SEQUENCE</scope>
</reference>
<comment type="subcellular location">
    <subcellularLocation>
        <location evidence="1">Membrane</location>
        <topology evidence="1">Lipid-anchor</topology>
        <topology evidence="1">GPI-anchor</topology>
    </subcellularLocation>
</comment>
<dbReference type="EMBL" id="CASHTH010001169">
    <property type="protein sequence ID" value="CAI8012198.1"/>
    <property type="molecule type" value="Genomic_DNA"/>
</dbReference>
<dbReference type="PANTHER" id="PTHR10443">
    <property type="entry name" value="MICROSOMAL DIPEPTIDASE"/>
    <property type="match status" value="1"/>
</dbReference>
<evidence type="ECO:0000256" key="1">
    <source>
        <dbReference type="RuleBase" id="RU341113"/>
    </source>
</evidence>